<dbReference type="RefSeq" id="WP_238248513.1">
    <property type="nucleotide sequence ID" value="NZ_BPQX01000020.1"/>
</dbReference>
<dbReference type="Gene3D" id="3.30.450.20">
    <property type="entry name" value="PAS domain"/>
    <property type="match status" value="1"/>
</dbReference>
<sequence>MRFSIGLKIQSLVLISLLGMVATAGVAAFGLHTAITEARALKTRDLVQTAHSILRHFEEDERAGRMDRAQAQAQAVATVRSLRYAGNEYFFIIDSQPHMIVHPLKPELDGKDLGKTVDPTGKALFREMADVATAAGSGYVRYEWPKPGADQPVDKISFVQAFTPWGWIIGSGVYADDTLAQMKPTVIELLIGLLVGGLVIGSLASVIGRGIARPTAALADVMSALAAGDLSKPVPETRRRDEIGRMMEATRVFKDGLVRSLALEEATRAAEVEAAAERRAALHVLAETFERNVGEVVERVVTSSTELEATAGAMNGTAAETAAQSEAVASAAEEAASNVTTIAAATEELGASVQEIGRQAHGSADLARVAVAEAEGTAKLVQALTQTSARIGDMVEMISRIAAQTNLLALNATIEAARAGEAGRGFSVVASEVKALAGLTVQAVEKITAEIAMIQDVTEQTVTAIGSITNRVHEISATAASIAAAVEEQGAATQEIVRNVAQAAAGTGEVTANIAGVAGAAESTGAVSSALLASASELSRQSGRLRSEVGDFLATVRAA</sequence>
<dbReference type="Pfam" id="PF08269">
    <property type="entry name" value="dCache_2"/>
    <property type="match status" value="1"/>
</dbReference>
<evidence type="ECO:0000313" key="11">
    <source>
        <dbReference type="EMBL" id="MDQ0443370.1"/>
    </source>
</evidence>
<evidence type="ECO:0000256" key="1">
    <source>
        <dbReference type="ARBA" id="ARBA00004651"/>
    </source>
</evidence>
<feature type="domain" description="HAMP" evidence="10">
    <location>
        <begin position="209"/>
        <end position="262"/>
    </location>
</feature>
<reference evidence="11 12" key="1">
    <citation type="submission" date="2023-07" db="EMBL/GenBank/DDBJ databases">
        <title>Genomic Encyclopedia of Type Strains, Phase IV (KMG-IV): sequencing the most valuable type-strain genomes for metagenomic binning, comparative biology and taxonomic classification.</title>
        <authorList>
            <person name="Goeker M."/>
        </authorList>
    </citation>
    <scope>NUCLEOTIDE SEQUENCE [LARGE SCALE GENOMIC DNA]</scope>
    <source>
        <strain evidence="11 12">DSM 19562</strain>
    </source>
</reference>
<dbReference type="Proteomes" id="UP001236369">
    <property type="component" value="Unassembled WGS sequence"/>
</dbReference>
<keyword evidence="5" id="KW-0472">Membrane</keyword>
<organism evidence="11 12">
    <name type="scientific">Methylobacterium persicinum</name>
    <dbReference type="NCBI Taxonomy" id="374426"/>
    <lineage>
        <taxon>Bacteria</taxon>
        <taxon>Pseudomonadati</taxon>
        <taxon>Pseudomonadota</taxon>
        <taxon>Alphaproteobacteria</taxon>
        <taxon>Hyphomicrobiales</taxon>
        <taxon>Methylobacteriaceae</taxon>
        <taxon>Methylobacterium</taxon>
    </lineage>
</organism>
<accession>A0ABU0HM35</accession>
<dbReference type="SMART" id="SM00283">
    <property type="entry name" value="MA"/>
    <property type="match status" value="1"/>
</dbReference>
<dbReference type="PROSITE" id="PS50111">
    <property type="entry name" value="CHEMOTAXIS_TRANSDUC_2"/>
    <property type="match status" value="1"/>
</dbReference>
<dbReference type="PROSITE" id="PS50885">
    <property type="entry name" value="HAMP"/>
    <property type="match status" value="1"/>
</dbReference>
<dbReference type="EMBL" id="JAUSVV010000006">
    <property type="protein sequence ID" value="MDQ0443370.1"/>
    <property type="molecule type" value="Genomic_DNA"/>
</dbReference>
<dbReference type="InterPro" id="IPR003660">
    <property type="entry name" value="HAMP_dom"/>
</dbReference>
<comment type="caution">
    <text evidence="11">The sequence shown here is derived from an EMBL/GenBank/DDBJ whole genome shotgun (WGS) entry which is preliminary data.</text>
</comment>
<proteinExistence type="inferred from homology"/>
<dbReference type="Gene3D" id="6.10.340.10">
    <property type="match status" value="1"/>
</dbReference>
<dbReference type="Pfam" id="PF00672">
    <property type="entry name" value="HAMP"/>
    <property type="match status" value="1"/>
</dbReference>
<comment type="similarity">
    <text evidence="7">Belongs to the methyl-accepting chemotaxis (MCP) protein family.</text>
</comment>
<dbReference type="SUPFAM" id="SSF58104">
    <property type="entry name" value="Methyl-accepting chemotaxis protein (MCP) signaling domain"/>
    <property type="match status" value="1"/>
</dbReference>
<keyword evidence="2" id="KW-1003">Cell membrane</keyword>
<evidence type="ECO:0000259" key="10">
    <source>
        <dbReference type="PROSITE" id="PS50885"/>
    </source>
</evidence>
<evidence type="ECO:0000256" key="8">
    <source>
        <dbReference type="PROSITE-ProRule" id="PRU00284"/>
    </source>
</evidence>
<dbReference type="Gene3D" id="1.10.287.950">
    <property type="entry name" value="Methyl-accepting chemotaxis protein"/>
    <property type="match status" value="1"/>
</dbReference>
<dbReference type="InterPro" id="IPR004090">
    <property type="entry name" value="Chemotax_Me-accpt_rcpt"/>
</dbReference>
<dbReference type="InterPro" id="IPR004089">
    <property type="entry name" value="MCPsignal_dom"/>
</dbReference>
<evidence type="ECO:0000256" key="3">
    <source>
        <dbReference type="ARBA" id="ARBA00022692"/>
    </source>
</evidence>
<dbReference type="CDD" id="cd06225">
    <property type="entry name" value="HAMP"/>
    <property type="match status" value="1"/>
</dbReference>
<keyword evidence="6 8" id="KW-0807">Transducer</keyword>
<keyword evidence="4" id="KW-1133">Transmembrane helix</keyword>
<evidence type="ECO:0000256" key="2">
    <source>
        <dbReference type="ARBA" id="ARBA00022475"/>
    </source>
</evidence>
<dbReference type="InterPro" id="IPR033480">
    <property type="entry name" value="sCache_2"/>
</dbReference>
<evidence type="ECO:0000256" key="5">
    <source>
        <dbReference type="ARBA" id="ARBA00023136"/>
    </source>
</evidence>
<dbReference type="SMART" id="SM00304">
    <property type="entry name" value="HAMP"/>
    <property type="match status" value="1"/>
</dbReference>
<keyword evidence="3" id="KW-0812">Transmembrane</keyword>
<gene>
    <name evidence="11" type="ORF">QO016_002873</name>
</gene>
<evidence type="ECO:0000313" key="12">
    <source>
        <dbReference type="Proteomes" id="UP001236369"/>
    </source>
</evidence>
<comment type="subcellular location">
    <subcellularLocation>
        <location evidence="1">Cell membrane</location>
        <topology evidence="1">Multi-pass membrane protein</topology>
    </subcellularLocation>
</comment>
<evidence type="ECO:0000259" key="9">
    <source>
        <dbReference type="PROSITE" id="PS50111"/>
    </source>
</evidence>
<name>A0ABU0HM35_9HYPH</name>
<evidence type="ECO:0000256" key="7">
    <source>
        <dbReference type="ARBA" id="ARBA00029447"/>
    </source>
</evidence>
<dbReference type="Pfam" id="PF00015">
    <property type="entry name" value="MCPsignal"/>
    <property type="match status" value="1"/>
</dbReference>
<keyword evidence="12" id="KW-1185">Reference proteome</keyword>
<dbReference type="SMART" id="SM01049">
    <property type="entry name" value="Cache_2"/>
    <property type="match status" value="1"/>
</dbReference>
<evidence type="ECO:0000256" key="6">
    <source>
        <dbReference type="ARBA" id="ARBA00023224"/>
    </source>
</evidence>
<evidence type="ECO:0000256" key="4">
    <source>
        <dbReference type="ARBA" id="ARBA00022989"/>
    </source>
</evidence>
<feature type="domain" description="Methyl-accepting transducer" evidence="9">
    <location>
        <begin position="296"/>
        <end position="539"/>
    </location>
</feature>
<dbReference type="InterPro" id="IPR004010">
    <property type="entry name" value="Double_Cache_2"/>
</dbReference>
<protein>
    <submittedName>
        <fullName evidence="11">Methyl-accepting chemotaxis protein</fullName>
    </submittedName>
</protein>
<dbReference type="PANTHER" id="PTHR32089:SF112">
    <property type="entry name" value="LYSOZYME-LIKE PROTEIN-RELATED"/>
    <property type="match status" value="1"/>
</dbReference>
<dbReference type="PRINTS" id="PR00260">
    <property type="entry name" value="CHEMTRNSDUCR"/>
</dbReference>
<dbReference type="PANTHER" id="PTHR32089">
    <property type="entry name" value="METHYL-ACCEPTING CHEMOTAXIS PROTEIN MCPB"/>
    <property type="match status" value="1"/>
</dbReference>